<feature type="region of interest" description="Disordered" evidence="1">
    <location>
        <begin position="1"/>
        <end position="39"/>
    </location>
</feature>
<dbReference type="Proteomes" id="UP000295680">
    <property type="component" value="Unassembled WGS sequence"/>
</dbReference>
<comment type="caution">
    <text evidence="2">The sequence shown here is derived from an EMBL/GenBank/DDBJ whole genome shotgun (WGS) entry which is preliminary data.</text>
</comment>
<dbReference type="EMBL" id="SLWS01000010">
    <property type="protein sequence ID" value="TCO53745.1"/>
    <property type="molecule type" value="Genomic_DNA"/>
</dbReference>
<evidence type="ECO:0000313" key="3">
    <source>
        <dbReference type="Proteomes" id="UP000295680"/>
    </source>
</evidence>
<feature type="region of interest" description="Disordered" evidence="1">
    <location>
        <begin position="67"/>
        <end position="108"/>
    </location>
</feature>
<evidence type="ECO:0000256" key="1">
    <source>
        <dbReference type="SAM" id="MobiDB-lite"/>
    </source>
</evidence>
<evidence type="ECO:0000313" key="2">
    <source>
        <dbReference type="EMBL" id="TCO53745.1"/>
    </source>
</evidence>
<gene>
    <name evidence="2" type="ORF">EV192_110337</name>
</gene>
<feature type="compositionally biased region" description="Basic and acidic residues" evidence="1">
    <location>
        <begin position="82"/>
        <end position="108"/>
    </location>
</feature>
<sequence>MSGMDEPIDAEIVSESTALDKPAAATPAVHTPAVDMPDPLAPIDYTDAGVPTFDYVRDRIENRIATSAGMGELTGESPQAKSIDEQMAERDKAGLDKLEEIRRSLRGE</sequence>
<dbReference type="AlphaFoldDB" id="A0A4R2JHZ6"/>
<protein>
    <recommendedName>
        <fullName evidence="4">PspA domain-containing protein</fullName>
    </recommendedName>
</protein>
<accession>A0A4R2JHZ6</accession>
<name>A0A4R2JHZ6_9PSEU</name>
<organism evidence="2 3">
    <name type="scientific">Actinocrispum wychmicini</name>
    <dbReference type="NCBI Taxonomy" id="1213861"/>
    <lineage>
        <taxon>Bacteria</taxon>
        <taxon>Bacillati</taxon>
        <taxon>Actinomycetota</taxon>
        <taxon>Actinomycetes</taxon>
        <taxon>Pseudonocardiales</taxon>
        <taxon>Pseudonocardiaceae</taxon>
        <taxon>Actinocrispum</taxon>
    </lineage>
</organism>
<feature type="compositionally biased region" description="Low complexity" evidence="1">
    <location>
        <begin position="22"/>
        <end position="34"/>
    </location>
</feature>
<evidence type="ECO:0008006" key="4">
    <source>
        <dbReference type="Google" id="ProtNLM"/>
    </source>
</evidence>
<proteinExistence type="predicted"/>
<keyword evidence="3" id="KW-1185">Reference proteome</keyword>
<reference evidence="2 3" key="1">
    <citation type="submission" date="2019-03" db="EMBL/GenBank/DDBJ databases">
        <title>Genomic Encyclopedia of Type Strains, Phase IV (KMG-IV): sequencing the most valuable type-strain genomes for metagenomic binning, comparative biology and taxonomic classification.</title>
        <authorList>
            <person name="Goeker M."/>
        </authorList>
    </citation>
    <scope>NUCLEOTIDE SEQUENCE [LARGE SCALE GENOMIC DNA]</scope>
    <source>
        <strain evidence="2 3">DSM 45934</strain>
    </source>
</reference>